<dbReference type="InterPro" id="IPR050229">
    <property type="entry name" value="GlpE_sulfurtransferase"/>
</dbReference>
<evidence type="ECO:0000313" key="3">
    <source>
        <dbReference type="EMBL" id="MED4403432.1"/>
    </source>
</evidence>
<dbReference type="Pfam" id="PF03795">
    <property type="entry name" value="YCII"/>
    <property type="match status" value="1"/>
</dbReference>
<comment type="caution">
    <text evidence="3">The sequence shown here is derived from an EMBL/GenBank/DDBJ whole genome shotgun (WGS) entry which is preliminary data.</text>
</comment>
<proteinExistence type="inferred from homology"/>
<dbReference type="SUPFAM" id="SSF52821">
    <property type="entry name" value="Rhodanese/Cell cycle control phosphatase"/>
    <property type="match status" value="1"/>
</dbReference>
<evidence type="ECO:0000313" key="4">
    <source>
        <dbReference type="Proteomes" id="UP001342826"/>
    </source>
</evidence>
<dbReference type="Proteomes" id="UP001342826">
    <property type="component" value="Unassembled WGS sequence"/>
</dbReference>
<dbReference type="InterPro" id="IPR001763">
    <property type="entry name" value="Rhodanese-like_dom"/>
</dbReference>
<reference evidence="3 4" key="1">
    <citation type="submission" date="2023-03" db="EMBL/GenBank/DDBJ databases">
        <title>Bacillus Genome Sequencing.</title>
        <authorList>
            <person name="Dunlap C."/>
        </authorList>
    </citation>
    <scope>NUCLEOTIDE SEQUENCE [LARGE SCALE GENOMIC DNA]</scope>
    <source>
        <strain evidence="3 4">NRS-1717</strain>
    </source>
</reference>
<keyword evidence="4" id="KW-1185">Reference proteome</keyword>
<dbReference type="Gene3D" id="3.30.70.1060">
    <property type="entry name" value="Dimeric alpha+beta barrel"/>
    <property type="match status" value="1"/>
</dbReference>
<dbReference type="EMBL" id="JARTFS010000016">
    <property type="protein sequence ID" value="MED4403432.1"/>
    <property type="molecule type" value="Genomic_DNA"/>
</dbReference>
<organism evidence="3 4">
    <name type="scientific">Metabacillus fastidiosus</name>
    <dbReference type="NCBI Taxonomy" id="1458"/>
    <lineage>
        <taxon>Bacteria</taxon>
        <taxon>Bacillati</taxon>
        <taxon>Bacillota</taxon>
        <taxon>Bacilli</taxon>
        <taxon>Bacillales</taxon>
        <taxon>Bacillaceae</taxon>
        <taxon>Metabacillus</taxon>
    </lineage>
</organism>
<dbReference type="CDD" id="cd00158">
    <property type="entry name" value="RHOD"/>
    <property type="match status" value="1"/>
</dbReference>
<comment type="similarity">
    <text evidence="1">Belongs to the YciI family.</text>
</comment>
<dbReference type="PANTHER" id="PTHR43031:SF17">
    <property type="entry name" value="SULFURTRANSFERASE YTWF-RELATED"/>
    <property type="match status" value="1"/>
</dbReference>
<accession>A0ABU6P245</accession>
<dbReference type="InterPro" id="IPR011008">
    <property type="entry name" value="Dimeric_a/b-barrel"/>
</dbReference>
<dbReference type="PANTHER" id="PTHR43031">
    <property type="entry name" value="FAD-DEPENDENT OXIDOREDUCTASE"/>
    <property type="match status" value="1"/>
</dbReference>
<dbReference type="Gene3D" id="3.40.250.10">
    <property type="entry name" value="Rhodanese-like domain"/>
    <property type="match status" value="1"/>
</dbReference>
<dbReference type="InterPro" id="IPR005545">
    <property type="entry name" value="YCII"/>
</dbReference>
<dbReference type="PROSITE" id="PS50206">
    <property type="entry name" value="RHODANESE_3"/>
    <property type="match status" value="1"/>
</dbReference>
<protein>
    <submittedName>
        <fullName evidence="3">Rhodanese-like domain-containing protein</fullName>
    </submittedName>
</protein>
<name>A0ABU6P245_9BACI</name>
<sequence>MKYFAVILKNSKEELVSEYLDAHIAYLERLRIDGIVTGNGRLLDGEGGLIIYRGQSLEEVQKLVEEDPFIVHKIRTYEIYEWAVKWAPHTGLDGINEVEPADLKSSLAKGDKPIIIDVREEEEVKQGIIPGAKHIPLGDLADRYGEIEQTDEIFFICRGGRRSLKACEFLKEKGYKNLINISGGMTKWNKL</sequence>
<dbReference type="InterPro" id="IPR036873">
    <property type="entry name" value="Rhodanese-like_dom_sf"/>
</dbReference>
<feature type="domain" description="Rhodanese" evidence="2">
    <location>
        <begin position="109"/>
        <end position="190"/>
    </location>
</feature>
<evidence type="ECO:0000259" key="2">
    <source>
        <dbReference type="PROSITE" id="PS50206"/>
    </source>
</evidence>
<gene>
    <name evidence="3" type="ORF">P9271_19165</name>
</gene>
<dbReference type="RefSeq" id="WP_328015748.1">
    <property type="nucleotide sequence ID" value="NZ_JARTFS010000016.1"/>
</dbReference>
<dbReference type="Pfam" id="PF00581">
    <property type="entry name" value="Rhodanese"/>
    <property type="match status" value="1"/>
</dbReference>
<evidence type="ECO:0000256" key="1">
    <source>
        <dbReference type="ARBA" id="ARBA00007689"/>
    </source>
</evidence>
<dbReference type="SUPFAM" id="SSF54909">
    <property type="entry name" value="Dimeric alpha+beta barrel"/>
    <property type="match status" value="1"/>
</dbReference>
<dbReference type="SMART" id="SM00450">
    <property type="entry name" value="RHOD"/>
    <property type="match status" value="1"/>
</dbReference>